<keyword evidence="10 15" id="KW-0418">Kinase</keyword>
<keyword evidence="6" id="KW-0479">Metal-binding</keyword>
<feature type="compositionally biased region" description="Low complexity" evidence="16">
    <location>
        <begin position="451"/>
        <end position="475"/>
    </location>
</feature>
<feature type="compositionally biased region" description="Basic and acidic residues" evidence="16">
    <location>
        <begin position="364"/>
        <end position="381"/>
    </location>
</feature>
<evidence type="ECO:0000313" key="20">
    <source>
        <dbReference type="Proteomes" id="UP001153069"/>
    </source>
</evidence>
<keyword evidence="4" id="KW-0963">Cytoplasm</keyword>
<dbReference type="PANTHER" id="PTHR45748">
    <property type="entry name" value="1-PHOSPHATIDYLINOSITOL 3-PHOSPHATE 5-KINASE-RELATED"/>
    <property type="match status" value="1"/>
</dbReference>
<evidence type="ECO:0000256" key="1">
    <source>
        <dbReference type="ARBA" id="ARBA00004177"/>
    </source>
</evidence>
<dbReference type="GO" id="GO:0008270">
    <property type="term" value="F:zinc ion binding"/>
    <property type="evidence" value="ECO:0007669"/>
    <property type="project" value="UniProtKB-KW"/>
</dbReference>
<dbReference type="InterPro" id="IPR002498">
    <property type="entry name" value="PInositol-4-P-4/5-kinase_core"/>
</dbReference>
<feature type="domain" description="FYVE-type" evidence="17">
    <location>
        <begin position="250"/>
        <end position="309"/>
    </location>
</feature>
<dbReference type="EMBL" id="CAICTM010001260">
    <property type="protein sequence ID" value="CAB9522040.1"/>
    <property type="molecule type" value="Genomic_DNA"/>
</dbReference>
<evidence type="ECO:0000256" key="7">
    <source>
        <dbReference type="ARBA" id="ARBA00022741"/>
    </source>
</evidence>
<protein>
    <recommendedName>
        <fullName evidence="3">1-phosphatidylinositol-3-phosphate 5-kinase</fullName>
        <ecNumber evidence="3">2.7.1.150</ecNumber>
    </recommendedName>
</protein>
<feature type="compositionally biased region" description="Low complexity" evidence="16">
    <location>
        <begin position="151"/>
        <end position="166"/>
    </location>
</feature>
<dbReference type="InterPro" id="IPR027409">
    <property type="entry name" value="GroEL-like_apical_dom_sf"/>
</dbReference>
<accession>A0A9N8HRD8</accession>
<evidence type="ECO:0000256" key="16">
    <source>
        <dbReference type="SAM" id="MobiDB-lite"/>
    </source>
</evidence>
<evidence type="ECO:0000256" key="11">
    <source>
        <dbReference type="ARBA" id="ARBA00022786"/>
    </source>
</evidence>
<dbReference type="InterPro" id="IPR000306">
    <property type="entry name" value="Znf_FYVE"/>
</dbReference>
<dbReference type="InterPro" id="IPR017455">
    <property type="entry name" value="Znf_FYVE-rel"/>
</dbReference>
<dbReference type="Gene3D" id="3.30.800.10">
    <property type="entry name" value="Phosphatidylinositol Phosphate Kinase II Beta"/>
    <property type="match status" value="1"/>
</dbReference>
<dbReference type="GO" id="GO:0000285">
    <property type="term" value="F:1-phosphatidylinositol-3-phosphate 5-kinase activity"/>
    <property type="evidence" value="ECO:0007669"/>
    <property type="project" value="UniProtKB-EC"/>
</dbReference>
<dbReference type="InterPro" id="IPR044769">
    <property type="entry name" value="PIKfyve_PIPKc"/>
</dbReference>
<organism evidence="19 20">
    <name type="scientific">Seminavis robusta</name>
    <dbReference type="NCBI Taxonomy" id="568900"/>
    <lineage>
        <taxon>Eukaryota</taxon>
        <taxon>Sar</taxon>
        <taxon>Stramenopiles</taxon>
        <taxon>Ochrophyta</taxon>
        <taxon>Bacillariophyta</taxon>
        <taxon>Bacillariophyceae</taxon>
        <taxon>Bacillariophycidae</taxon>
        <taxon>Naviculales</taxon>
        <taxon>Naviculaceae</taxon>
        <taxon>Seminavis</taxon>
    </lineage>
</organism>
<dbReference type="Gene3D" id="3.30.810.10">
    <property type="entry name" value="2-Layer Sandwich"/>
    <property type="match status" value="1"/>
</dbReference>
<dbReference type="EC" id="2.7.1.150" evidence="3"/>
<feature type="domain" description="PIPK" evidence="18">
    <location>
        <begin position="1472"/>
        <end position="1861"/>
    </location>
</feature>
<keyword evidence="9 14" id="KW-0863">Zinc-finger</keyword>
<dbReference type="InterPro" id="IPR027410">
    <property type="entry name" value="TCP-1-like_intermed_sf"/>
</dbReference>
<evidence type="ECO:0000313" key="19">
    <source>
        <dbReference type="EMBL" id="CAB9522040.1"/>
    </source>
</evidence>
<evidence type="ECO:0000256" key="12">
    <source>
        <dbReference type="ARBA" id="ARBA00022833"/>
    </source>
</evidence>
<dbReference type="SUPFAM" id="SSF57903">
    <property type="entry name" value="FYVE/PHD zinc finger"/>
    <property type="match status" value="1"/>
</dbReference>
<feature type="compositionally biased region" description="Basic and acidic residues" evidence="16">
    <location>
        <begin position="1721"/>
        <end position="1733"/>
    </location>
</feature>
<dbReference type="SUPFAM" id="SSF52029">
    <property type="entry name" value="GroEL apical domain-like"/>
    <property type="match status" value="1"/>
</dbReference>
<evidence type="ECO:0000256" key="5">
    <source>
        <dbReference type="ARBA" id="ARBA00022679"/>
    </source>
</evidence>
<dbReference type="SMART" id="SM00330">
    <property type="entry name" value="PIPKc"/>
    <property type="match status" value="1"/>
</dbReference>
<dbReference type="InterPro" id="IPR002423">
    <property type="entry name" value="Cpn60/GroEL/TCP-1"/>
</dbReference>
<evidence type="ECO:0000256" key="10">
    <source>
        <dbReference type="ARBA" id="ARBA00022777"/>
    </source>
</evidence>
<dbReference type="Gene3D" id="3.50.7.10">
    <property type="entry name" value="GroEL"/>
    <property type="match status" value="1"/>
</dbReference>
<dbReference type="CDD" id="cd17300">
    <property type="entry name" value="PIPKc_PIKfyve"/>
    <property type="match status" value="1"/>
</dbReference>
<gene>
    <name evidence="19" type="ORF">SEMRO_1262_G257150.1</name>
</gene>
<feature type="region of interest" description="Disordered" evidence="16">
    <location>
        <begin position="450"/>
        <end position="476"/>
    </location>
</feature>
<dbReference type="GO" id="GO:0005524">
    <property type="term" value="F:ATP binding"/>
    <property type="evidence" value="ECO:0007669"/>
    <property type="project" value="UniProtKB-UniRule"/>
</dbReference>
<feature type="region of interest" description="Disordered" evidence="16">
    <location>
        <begin position="138"/>
        <end position="168"/>
    </location>
</feature>
<dbReference type="OrthoDB" id="158357at2759"/>
<dbReference type="SUPFAM" id="SSF56104">
    <property type="entry name" value="SAICAR synthase-like"/>
    <property type="match status" value="2"/>
</dbReference>
<feature type="compositionally biased region" description="Basic and acidic residues" evidence="16">
    <location>
        <begin position="990"/>
        <end position="1008"/>
    </location>
</feature>
<comment type="subcellular location">
    <subcellularLocation>
        <location evidence="2">Cytoplasm</location>
    </subcellularLocation>
    <subcellularLocation>
        <location evidence="1">Endosome</location>
    </subcellularLocation>
</comment>
<evidence type="ECO:0000259" key="17">
    <source>
        <dbReference type="PROSITE" id="PS50178"/>
    </source>
</evidence>
<feature type="compositionally biased region" description="Polar residues" evidence="16">
    <location>
        <begin position="101"/>
        <end position="110"/>
    </location>
</feature>
<feature type="compositionally biased region" description="Low complexity" evidence="16">
    <location>
        <begin position="324"/>
        <end position="363"/>
    </location>
</feature>
<evidence type="ECO:0000256" key="4">
    <source>
        <dbReference type="ARBA" id="ARBA00022490"/>
    </source>
</evidence>
<keyword evidence="13 15" id="KW-0067">ATP-binding</keyword>
<evidence type="ECO:0000256" key="15">
    <source>
        <dbReference type="PROSITE-ProRule" id="PRU00781"/>
    </source>
</evidence>
<dbReference type="InterPro" id="IPR027483">
    <property type="entry name" value="PInositol-4-P-4/5-kinase_C_sf"/>
</dbReference>
<evidence type="ECO:0000256" key="2">
    <source>
        <dbReference type="ARBA" id="ARBA00004496"/>
    </source>
</evidence>
<feature type="region of interest" description="Disordered" evidence="16">
    <location>
        <begin position="66"/>
        <end position="110"/>
    </location>
</feature>
<sequence length="1871" mass="208993">MLSNYLWGSTGVGASSYWGGIGDDYGDNRRRKNLSALIRDEEEKDLEGTVQDLDELADRLLTQFPAYGTNNTQDDDEDWLNDDDDDTNDDEEEEDEESKLDPQNNHNGHQSIIPASLTAESSSRLHHAFPGMLLSMEKSHKNKHSSIVQLSTNSNNNKNNPNSTVTHTHRDWDYDEQTLWKAVEGEEKSNHEPRKTQHLQQQQWMYGRNNSYHQQPDYNNNDSNNNNNTVPTSADGPHDFYNSRQHWMPDQLCKHCYLCDTPFTVFRRRHHCRLCGQVFCSSCSSFFVPSQKKGNATLRTCRVCYEQVAEKGGLLMDGTNNKDGTAGNSTNDTSNASTTTATSDATGTTGNSNNAGNNSNATAAEDKRDETGRPVVTDHKTLTIPQTSPKRPTAKKDPDASNNATTAGNNDDMLATKPAWMVESRDQNNTSLEYPTQAHWRAAIRQDQHTHNQNNNCDNHNHSNNAQDNNSSSSEANRHLGLTAANHLEKMGESLLRKDAPLLRQEIEEEIKSQRTTSSHIMSAEKVQKQWLQKLMTLATRCCATVEPNVKKGDLLDIRPYVKIKVIPGGSFQDCAYLSGIVFRKTVSHKRMAKEIQNPKIMLLSGGIEFTRTENRFASLHTLLEQENKYMEILVGRILKLKPDVLCVGRSVSRRALELFLKANVVLIQHVKSTLMSRISRQTGATIISSTDHIMNQFGAHVLGECSRFRLVTFRDSEIWVDPFDHDEDVYNATSSVSNSQQRSIRNLLRKQDLANHERQAALAANVLGDSVVDGAEAIKAGLAKRGVANTFVMLEGCPKHLGCSVVLRGASRAALKQVKRAFRFLVNVAYSLRLETSYLKERCARIRPDFQLQPKHIFSSSLCVDYGSPQPGRKMVRPWNGGSNEASQRSLSGEITAFDHQSILITSVWMTEKTQCCPAEVKGICYYSLQDVSLGQFLRDSCFNLSLKCQNPACKKSVDDHSLLFVHKDGVIKITVEHMDGPLPPPTTDTKRKADDNSKDDSDGKDEVDSPIATWTYCKHCAKVVTPLVYISENTWKLSFGKFLEIFFYNRDAVMNSSEYHCSCPMQTGTMLYFGCGKLAARFSYERVRPLGVYVRKSLPIDLSYHKREALFELERISMSSSKLFVKFDKHIDRVAREARSLFGSAANRPEHLQTVLSELNRIGSEVDHAALTLQEKIASVSDKCRRDGEGVVNEGFLRFPWFSRRYLFMLTSAWNERLSAAGQAIVAMKKLASSASHRGDGVIGPNAPLAGTEELTEAMRRLRQLNEVYSHYNVTDITTVLPTIPGKQEEEDYDDFEDVDASVDFVADGVDADVLASRRRLNNSKSMGTGAYSHLERGQTTRGQLHKTLGTQRSFDSSLVQNESTNAQPRVTPGGAVKSAISRFFNRSGRESDPYQVDLGIFKEGRPRLEPGVNGLVVPVVDDQLCTVIAYSLASSEYARQFKSFAKIMENYSGELDEAGQPIDPLPSPSASASKSGGSVDERKTIEQRMLVRAKTHIKHTFRDYDEKGMVTCKFVCTTYWATQFHAVRQVFLSQSFGRKEGSSAGSSAESDLSMDVESAYVQSLSSAFSWAASGGKSGASFARTSDDRFVIKCISRTELQMFLDCAPAYFEYLSKAFFHGLPTVLCKIVGVYQIGYHNRETGKRSMEQVAVMQNIFYDRKISRVFDLKGSLRGRFAAQVQSSKEDARSETPPLPSDTAASASGHPNRHGSDVDSASRSGEKSTVPERSEADDTGTTQASNSKGSSSKTQLDGDFLEFTRGRPMPLADRAKSLFHMSIQNDTLFLSIINVLDYSILVGIDEEKMELVVGIIDFMRQYDILKQMERVGKSLPMVVGSEAPTIIQPPLYKARFTNAMERYFMTVPCKWTTI</sequence>
<feature type="compositionally biased region" description="Low complexity" evidence="16">
    <location>
        <begin position="219"/>
        <end position="228"/>
    </location>
</feature>
<keyword evidence="8" id="KW-0967">Endosome</keyword>
<dbReference type="GO" id="GO:0046854">
    <property type="term" value="P:phosphatidylinositol phosphate biosynthetic process"/>
    <property type="evidence" value="ECO:0007669"/>
    <property type="project" value="TreeGrafter"/>
</dbReference>
<feature type="compositionally biased region" description="Low complexity" evidence="16">
    <location>
        <begin position="1471"/>
        <end position="1481"/>
    </location>
</feature>
<proteinExistence type="predicted"/>
<keyword evidence="11" id="KW-0833">Ubl conjugation pathway</keyword>
<feature type="region of interest" description="Disordered" evidence="16">
    <location>
        <begin position="1460"/>
        <end position="1482"/>
    </location>
</feature>
<dbReference type="FunFam" id="3.50.7.10:FF:000007">
    <property type="entry name" value="1-phosphatidylinositol 3-phosphate 5-kinase isoform X1"/>
    <property type="match status" value="1"/>
</dbReference>
<feature type="compositionally biased region" description="Polar residues" evidence="16">
    <location>
        <begin position="400"/>
        <end position="409"/>
    </location>
</feature>
<keyword evidence="5 15" id="KW-0808">Transferase</keyword>
<reference evidence="19" key="1">
    <citation type="submission" date="2020-06" db="EMBL/GenBank/DDBJ databases">
        <authorList>
            <consortium name="Plant Systems Biology data submission"/>
        </authorList>
    </citation>
    <scope>NUCLEOTIDE SEQUENCE</scope>
    <source>
        <strain evidence="19">D6</strain>
    </source>
</reference>
<dbReference type="InterPro" id="IPR027484">
    <property type="entry name" value="PInositol-4-P-5-kinase_N"/>
</dbReference>
<feature type="region of interest" description="Disordered" evidence="16">
    <location>
        <begin position="1681"/>
        <end position="1756"/>
    </location>
</feature>
<evidence type="ECO:0000256" key="3">
    <source>
        <dbReference type="ARBA" id="ARBA00012009"/>
    </source>
</evidence>
<feature type="compositionally biased region" description="Acidic residues" evidence="16">
    <location>
        <begin position="73"/>
        <end position="98"/>
    </location>
</feature>
<feature type="region of interest" description="Disordered" evidence="16">
    <location>
        <begin position="978"/>
        <end position="1008"/>
    </location>
</feature>
<evidence type="ECO:0000256" key="14">
    <source>
        <dbReference type="PROSITE-ProRule" id="PRU00091"/>
    </source>
</evidence>
<dbReference type="PANTHER" id="PTHR45748:SF7">
    <property type="entry name" value="1-PHOSPHATIDYLINOSITOL 3-PHOSPHATE 5-KINASE-RELATED"/>
    <property type="match status" value="1"/>
</dbReference>
<evidence type="ECO:0000256" key="13">
    <source>
        <dbReference type="ARBA" id="ARBA00022840"/>
    </source>
</evidence>
<dbReference type="SMART" id="SM00064">
    <property type="entry name" value="FYVE"/>
    <property type="match status" value="1"/>
</dbReference>
<keyword evidence="7 15" id="KW-0547">Nucleotide-binding</keyword>
<dbReference type="InterPro" id="IPR011011">
    <property type="entry name" value="Znf_FYVE_PHD"/>
</dbReference>
<evidence type="ECO:0000256" key="6">
    <source>
        <dbReference type="ARBA" id="ARBA00022723"/>
    </source>
</evidence>
<dbReference type="Proteomes" id="UP001153069">
    <property type="component" value="Unassembled WGS sequence"/>
</dbReference>
<evidence type="ECO:0000256" key="8">
    <source>
        <dbReference type="ARBA" id="ARBA00022753"/>
    </source>
</evidence>
<feature type="compositionally biased region" description="Polar residues" evidence="16">
    <location>
        <begin position="1736"/>
        <end position="1752"/>
    </location>
</feature>
<evidence type="ECO:0000256" key="9">
    <source>
        <dbReference type="ARBA" id="ARBA00022771"/>
    </source>
</evidence>
<dbReference type="GO" id="GO:0010008">
    <property type="term" value="C:endosome membrane"/>
    <property type="evidence" value="ECO:0007669"/>
    <property type="project" value="TreeGrafter"/>
</dbReference>
<keyword evidence="20" id="KW-1185">Reference proteome</keyword>
<feature type="region of interest" description="Disordered" evidence="16">
    <location>
        <begin position="210"/>
        <end position="237"/>
    </location>
</feature>
<dbReference type="Pfam" id="PF00118">
    <property type="entry name" value="Cpn60_TCP1"/>
    <property type="match status" value="1"/>
</dbReference>
<dbReference type="InterPro" id="IPR013083">
    <property type="entry name" value="Znf_RING/FYVE/PHD"/>
</dbReference>
<dbReference type="PROSITE" id="PS50178">
    <property type="entry name" value="ZF_FYVE"/>
    <property type="match status" value="1"/>
</dbReference>
<feature type="region of interest" description="Disordered" evidence="16">
    <location>
        <begin position="314"/>
        <end position="413"/>
    </location>
</feature>
<keyword evidence="12" id="KW-0862">Zinc</keyword>
<dbReference type="Pfam" id="PF01504">
    <property type="entry name" value="PIP5K"/>
    <property type="match status" value="1"/>
</dbReference>
<name>A0A9N8HRD8_9STRA</name>
<dbReference type="Gene3D" id="3.30.40.10">
    <property type="entry name" value="Zinc/RING finger domain, C3HC4 (zinc finger)"/>
    <property type="match status" value="1"/>
</dbReference>
<dbReference type="Pfam" id="PF01363">
    <property type="entry name" value="FYVE"/>
    <property type="match status" value="1"/>
</dbReference>
<dbReference type="FunFam" id="3.30.40.10:FF:000510">
    <property type="entry name" value="Phosphatidylinositol 3,5-kinase"/>
    <property type="match status" value="1"/>
</dbReference>
<dbReference type="PROSITE" id="PS51455">
    <property type="entry name" value="PIPK"/>
    <property type="match status" value="1"/>
</dbReference>
<dbReference type="SUPFAM" id="SSF54849">
    <property type="entry name" value="GroEL-intermediate domain like"/>
    <property type="match status" value="1"/>
</dbReference>
<comment type="caution">
    <text evidence="19">The sequence shown here is derived from an EMBL/GenBank/DDBJ whole genome shotgun (WGS) entry which is preliminary data.</text>
</comment>
<evidence type="ECO:0000259" key="18">
    <source>
        <dbReference type="PROSITE" id="PS51455"/>
    </source>
</evidence>